<dbReference type="EMBL" id="VSRR010045303">
    <property type="protein sequence ID" value="MPC77209.1"/>
    <property type="molecule type" value="Genomic_DNA"/>
</dbReference>
<proteinExistence type="predicted"/>
<dbReference type="AlphaFoldDB" id="A0A5B7I5P2"/>
<comment type="caution">
    <text evidence="1">The sequence shown here is derived from an EMBL/GenBank/DDBJ whole genome shotgun (WGS) entry which is preliminary data.</text>
</comment>
<accession>A0A5B7I5P2</accession>
<keyword evidence="2" id="KW-1185">Reference proteome</keyword>
<evidence type="ECO:0000313" key="2">
    <source>
        <dbReference type="Proteomes" id="UP000324222"/>
    </source>
</evidence>
<dbReference type="Proteomes" id="UP000324222">
    <property type="component" value="Unassembled WGS sequence"/>
</dbReference>
<name>A0A5B7I5P2_PORTR</name>
<reference evidence="1 2" key="1">
    <citation type="submission" date="2019-05" db="EMBL/GenBank/DDBJ databases">
        <title>Another draft genome of Portunus trituberculatus and its Hox gene families provides insights of decapod evolution.</title>
        <authorList>
            <person name="Jeong J.-H."/>
            <person name="Song I."/>
            <person name="Kim S."/>
            <person name="Choi T."/>
            <person name="Kim D."/>
            <person name="Ryu S."/>
            <person name="Kim W."/>
        </authorList>
    </citation>
    <scope>NUCLEOTIDE SEQUENCE [LARGE SCALE GENOMIC DNA]</scope>
    <source>
        <tissue evidence="1">Muscle</tissue>
    </source>
</reference>
<protein>
    <submittedName>
        <fullName evidence="1">Uncharacterized protein</fullName>
    </submittedName>
</protein>
<organism evidence="1 2">
    <name type="scientific">Portunus trituberculatus</name>
    <name type="common">Swimming crab</name>
    <name type="synonym">Neptunus trituberculatus</name>
    <dbReference type="NCBI Taxonomy" id="210409"/>
    <lineage>
        <taxon>Eukaryota</taxon>
        <taxon>Metazoa</taxon>
        <taxon>Ecdysozoa</taxon>
        <taxon>Arthropoda</taxon>
        <taxon>Crustacea</taxon>
        <taxon>Multicrustacea</taxon>
        <taxon>Malacostraca</taxon>
        <taxon>Eumalacostraca</taxon>
        <taxon>Eucarida</taxon>
        <taxon>Decapoda</taxon>
        <taxon>Pleocyemata</taxon>
        <taxon>Brachyura</taxon>
        <taxon>Eubrachyura</taxon>
        <taxon>Portunoidea</taxon>
        <taxon>Portunidae</taxon>
        <taxon>Portuninae</taxon>
        <taxon>Portunus</taxon>
    </lineage>
</organism>
<gene>
    <name evidence="1" type="ORF">E2C01_071657</name>
</gene>
<evidence type="ECO:0000313" key="1">
    <source>
        <dbReference type="EMBL" id="MPC77209.1"/>
    </source>
</evidence>
<sequence length="87" mass="9352">MYFFFSLPLYLGSVVRRGSAPATTPKQSVYLGGGGAVWRQQYITTHSKVIDEVKSKQLPLFFCPGVANAASLYKSTVIVGPAPPSLS</sequence>